<keyword evidence="4" id="KW-1185">Reference proteome</keyword>
<reference evidence="3" key="1">
    <citation type="submission" date="2020-11" db="EMBL/GenBank/DDBJ databases">
        <authorList>
            <consortium name="DOE Joint Genome Institute"/>
            <person name="Ahrendt S."/>
            <person name="Riley R."/>
            <person name="Andreopoulos W."/>
            <person name="Labutti K."/>
            <person name="Pangilinan J."/>
            <person name="Ruiz-Duenas F.J."/>
            <person name="Barrasa J.M."/>
            <person name="Sanchez-Garcia M."/>
            <person name="Camarero S."/>
            <person name="Miyauchi S."/>
            <person name="Serrano A."/>
            <person name="Linde D."/>
            <person name="Babiker R."/>
            <person name="Drula E."/>
            <person name="Ayuso-Fernandez I."/>
            <person name="Pacheco R."/>
            <person name="Padilla G."/>
            <person name="Ferreira P."/>
            <person name="Barriuso J."/>
            <person name="Kellner H."/>
            <person name="Castanera R."/>
            <person name="Alfaro M."/>
            <person name="Ramirez L."/>
            <person name="Pisabarro A.G."/>
            <person name="Kuo A."/>
            <person name="Tritt A."/>
            <person name="Lipzen A."/>
            <person name="He G."/>
            <person name="Yan M."/>
            <person name="Ng V."/>
            <person name="Cullen D."/>
            <person name="Martin F."/>
            <person name="Rosso M.-N."/>
            <person name="Henrissat B."/>
            <person name="Hibbett D."/>
            <person name="Martinez A.T."/>
            <person name="Grigoriev I.V."/>
        </authorList>
    </citation>
    <scope>NUCLEOTIDE SEQUENCE</scope>
    <source>
        <strain evidence="3">CIRM-BRFM 674</strain>
    </source>
</reference>
<dbReference type="SUPFAM" id="SSF56112">
    <property type="entry name" value="Protein kinase-like (PK-like)"/>
    <property type="match status" value="1"/>
</dbReference>
<dbReference type="GO" id="GO:0004672">
    <property type="term" value="F:protein kinase activity"/>
    <property type="evidence" value="ECO:0007669"/>
    <property type="project" value="InterPro"/>
</dbReference>
<evidence type="ECO:0000256" key="1">
    <source>
        <dbReference type="SAM" id="MobiDB-lite"/>
    </source>
</evidence>
<dbReference type="InterPro" id="IPR011009">
    <property type="entry name" value="Kinase-like_dom_sf"/>
</dbReference>
<name>A0A9P6CLF5_9AGAR</name>
<evidence type="ECO:0000259" key="2">
    <source>
        <dbReference type="Pfam" id="PF17667"/>
    </source>
</evidence>
<gene>
    <name evidence="3" type="ORF">BDN70DRAFT_821141</name>
</gene>
<sequence length="449" mass="51009">MTVDPITKEVTKITVSNQSTTTAPRIFDVVKLLHSSPILYGRGTRVWIVKDEHGAYHVLKDSWILASNVSSEIQFIQKIQKIIQDNESDGHFFKYSCPSYLTGDECVCSTDTIRHNVPEKAPTRNQRRLVMPVIGDPVTSFRSKKEFVSTFLDIVNVLDFLNSKARVIHGDISINNILIRRIWDHGPNDSPSQLLVQPSVPVASATPQAANTIVDEEGTTEPIESSGMLIDCDFMRDVEQDTHQTSGTLPFMAIKALRPTPEQMFRHHAGHDLECLMYTMLTICMYTTGPGELRKPEKVDNNKDFNFNSWFHTADRQALASLKWLTLSVPNLFIKPFIPKYWEDFVPFLMELIDATWEKDKNYLENPNIATHQAYRDILKRALAKYTEEEDDKLLAPYAAIPPKLPEKRPSEDNQPSQRSKRLRLNTSTTVPRNPILQSLSSVNGLADN</sequence>
<accession>A0A9P6CLF5</accession>
<feature type="domain" description="Fungal-type protein kinase" evidence="2">
    <location>
        <begin position="121"/>
        <end position="284"/>
    </location>
</feature>
<dbReference type="InterPro" id="IPR040976">
    <property type="entry name" value="Pkinase_fungal"/>
</dbReference>
<dbReference type="InterPro" id="IPR008266">
    <property type="entry name" value="Tyr_kinase_AS"/>
</dbReference>
<evidence type="ECO:0000313" key="3">
    <source>
        <dbReference type="EMBL" id="KAF9470602.1"/>
    </source>
</evidence>
<comment type="caution">
    <text evidence="3">The sequence shown here is derived from an EMBL/GenBank/DDBJ whole genome shotgun (WGS) entry which is preliminary data.</text>
</comment>
<protein>
    <recommendedName>
        <fullName evidence="2">Fungal-type protein kinase domain-containing protein</fullName>
    </recommendedName>
</protein>
<dbReference type="PROSITE" id="PS00109">
    <property type="entry name" value="PROTEIN_KINASE_TYR"/>
    <property type="match status" value="1"/>
</dbReference>
<evidence type="ECO:0000313" key="4">
    <source>
        <dbReference type="Proteomes" id="UP000807469"/>
    </source>
</evidence>
<dbReference type="OrthoDB" id="3260094at2759"/>
<dbReference type="PANTHER" id="PTHR38248:SF2">
    <property type="entry name" value="FUNK1 11"/>
    <property type="match status" value="1"/>
</dbReference>
<proteinExistence type="predicted"/>
<dbReference type="PANTHER" id="PTHR38248">
    <property type="entry name" value="FUNK1 6"/>
    <property type="match status" value="1"/>
</dbReference>
<feature type="region of interest" description="Disordered" evidence="1">
    <location>
        <begin position="402"/>
        <end position="428"/>
    </location>
</feature>
<dbReference type="Pfam" id="PF17667">
    <property type="entry name" value="Pkinase_fungal"/>
    <property type="match status" value="1"/>
</dbReference>
<organism evidence="3 4">
    <name type="scientific">Pholiota conissans</name>
    <dbReference type="NCBI Taxonomy" id="109636"/>
    <lineage>
        <taxon>Eukaryota</taxon>
        <taxon>Fungi</taxon>
        <taxon>Dikarya</taxon>
        <taxon>Basidiomycota</taxon>
        <taxon>Agaricomycotina</taxon>
        <taxon>Agaricomycetes</taxon>
        <taxon>Agaricomycetidae</taxon>
        <taxon>Agaricales</taxon>
        <taxon>Agaricineae</taxon>
        <taxon>Strophariaceae</taxon>
        <taxon>Pholiota</taxon>
    </lineage>
</organism>
<dbReference type="Proteomes" id="UP000807469">
    <property type="component" value="Unassembled WGS sequence"/>
</dbReference>
<dbReference type="EMBL" id="MU155912">
    <property type="protein sequence ID" value="KAF9470602.1"/>
    <property type="molecule type" value="Genomic_DNA"/>
</dbReference>
<dbReference type="AlphaFoldDB" id="A0A9P6CLF5"/>
<dbReference type="Gene3D" id="1.10.510.10">
    <property type="entry name" value="Transferase(Phosphotransferase) domain 1"/>
    <property type="match status" value="1"/>
</dbReference>